<dbReference type="Proteomes" id="UP000366051">
    <property type="component" value="Chromosome"/>
</dbReference>
<evidence type="ECO:0000313" key="3">
    <source>
        <dbReference type="Proteomes" id="UP000366051"/>
    </source>
</evidence>
<dbReference type="KEGG" id="hcv:FTV88_2541"/>
<feature type="coiled-coil region" evidence="1">
    <location>
        <begin position="180"/>
        <end position="207"/>
    </location>
</feature>
<reference evidence="3" key="1">
    <citation type="submission" date="2019-11" db="EMBL/GenBank/DDBJ databases">
        <title>Genome sequence of Heliorestis convoluta strain HH, an alkaliphilic and minimalistic phototrophic bacterium from a soda lake in Egypt.</title>
        <authorList>
            <person name="Dewey E.D."/>
            <person name="Stokes L.M."/>
            <person name="Burchell B.M."/>
            <person name="Shaffer K.N."/>
            <person name="Huntington A.M."/>
            <person name="Baker J.M."/>
            <person name="Nadendla S."/>
            <person name="Giglio M.G."/>
            <person name="Touchman J.W."/>
            <person name="Blankenship R.E."/>
            <person name="Madigan M.T."/>
            <person name="Sattley W.M."/>
        </authorList>
    </citation>
    <scope>NUCLEOTIDE SEQUENCE [LARGE SCALE GENOMIC DNA]</scope>
    <source>
        <strain evidence="3">HH</strain>
    </source>
</reference>
<name>A0A5Q2N033_9FIRM</name>
<evidence type="ECO:0000313" key="2">
    <source>
        <dbReference type="EMBL" id="QGG48634.1"/>
    </source>
</evidence>
<dbReference type="EMBL" id="CP045875">
    <property type="protein sequence ID" value="QGG48634.1"/>
    <property type="molecule type" value="Genomic_DNA"/>
</dbReference>
<sequence length="516" mass="61050">MDPRLQDVTSGYRERMGRLAIFDPLYELGRKVTKDESGNSIDWFSLGLISLLFFFESMLTRRKQTSFHDLAQYLQNLNNRGPIITDSKGFDKIAEEIIDTFRGTGKKKEKSFYNWETKQIETFEYALLEVHDSNVAQNIQYYRLSEQGLDLIFATKEYFSEFQLSINQLVLRKQLEKGELNSALREIDEMRVAVEKLHRKMEQLNLEVQRNIISYETQKRYSATIDDIHSRLQREDEEFRELHSFIVEKKKNQAYELNKANEKDQQAYRLLIEIAKELEEVHYQHRTLLHDSITLQRKALQAAKESLYHAGLIAFNFNQDITSFVVATPLPLQSLEGIAQPFLGLEPQRRWSPFELFAPQRTGHEESGEWRIHQFMEAEEQQEDQTFLQQQLHNFRIISEKLAYFMGVSTEIYLSQFVNHLQKLSQEENAVEEIGQVSAKDLLSNRSFYDYWLFVHQRSPMLRGEEEEKQSHLVDEIMAAFPQAEAILVEEERPLLQPHDRYQIQEMKLQIRMKER</sequence>
<gene>
    <name evidence="2" type="ORF">FTV88_2541</name>
</gene>
<protein>
    <recommendedName>
        <fullName evidence="4">Replicative DNA helicase</fullName>
    </recommendedName>
</protein>
<organism evidence="2 3">
    <name type="scientific">Heliorestis convoluta</name>
    <dbReference type="NCBI Taxonomy" id="356322"/>
    <lineage>
        <taxon>Bacteria</taxon>
        <taxon>Bacillati</taxon>
        <taxon>Bacillota</taxon>
        <taxon>Clostridia</taxon>
        <taxon>Eubacteriales</taxon>
        <taxon>Heliobacteriaceae</taxon>
        <taxon>Heliorestis</taxon>
    </lineage>
</organism>
<dbReference type="RefSeq" id="WP_162008015.1">
    <property type="nucleotide sequence ID" value="NZ_CP045875.1"/>
</dbReference>
<dbReference type="AlphaFoldDB" id="A0A5Q2N033"/>
<keyword evidence="1" id="KW-0175">Coiled coil</keyword>
<evidence type="ECO:0008006" key="4">
    <source>
        <dbReference type="Google" id="ProtNLM"/>
    </source>
</evidence>
<evidence type="ECO:0000256" key="1">
    <source>
        <dbReference type="SAM" id="Coils"/>
    </source>
</evidence>
<keyword evidence="3" id="KW-1185">Reference proteome</keyword>
<proteinExistence type="predicted"/>
<accession>A0A5Q2N033</accession>